<protein>
    <submittedName>
        <fullName evidence="1">Uncharacterized protein</fullName>
    </submittedName>
</protein>
<dbReference type="EMBL" id="LUKF01000003">
    <property type="protein sequence ID" value="KYG70040.1"/>
    <property type="molecule type" value="Genomic_DNA"/>
</dbReference>
<dbReference type="Proteomes" id="UP000075391">
    <property type="component" value="Unassembled WGS sequence"/>
</dbReference>
<organism evidence="1 2">
    <name type="scientific">Bdellovibrio bacteriovorus</name>
    <dbReference type="NCBI Taxonomy" id="959"/>
    <lineage>
        <taxon>Bacteria</taxon>
        <taxon>Pseudomonadati</taxon>
        <taxon>Bdellovibrionota</taxon>
        <taxon>Bdellovibrionia</taxon>
        <taxon>Bdellovibrionales</taxon>
        <taxon>Pseudobdellovibrionaceae</taxon>
        <taxon>Bdellovibrio</taxon>
    </lineage>
</organism>
<reference evidence="1 2" key="1">
    <citation type="submission" date="2016-03" db="EMBL/GenBank/DDBJ databases">
        <authorList>
            <person name="Ploux O."/>
        </authorList>
    </citation>
    <scope>NUCLEOTIDE SEQUENCE [LARGE SCALE GENOMIC DNA]</scope>
    <source>
        <strain evidence="1 2">BER2</strain>
    </source>
</reference>
<name>A0A150WTY0_BDEBC</name>
<dbReference type="AlphaFoldDB" id="A0A150WTY0"/>
<gene>
    <name evidence="1" type="ORF">AZI85_15215</name>
</gene>
<proteinExistence type="predicted"/>
<sequence>MKSWIVHYKNKFPGCTVNATENSLDVFGADGSHLVSLVKNGAGQWVDRSEEMGCAKKHCTAPIPRDARVHKLCKVTGNIIPDEEAGERVKARRAVMNSAGEVRTIAEMQAQGHEFDAKGGLIKKTQTPQVSAPQTPQTPQVIS</sequence>
<evidence type="ECO:0000313" key="1">
    <source>
        <dbReference type="EMBL" id="KYG70040.1"/>
    </source>
</evidence>
<comment type="caution">
    <text evidence="1">The sequence shown here is derived from an EMBL/GenBank/DDBJ whole genome shotgun (WGS) entry which is preliminary data.</text>
</comment>
<accession>A0A150WTY0</accession>
<dbReference type="RefSeq" id="WP_063242957.1">
    <property type="nucleotide sequence ID" value="NZ_LUKF01000003.1"/>
</dbReference>
<evidence type="ECO:0000313" key="2">
    <source>
        <dbReference type="Proteomes" id="UP000075391"/>
    </source>
</evidence>
<dbReference type="OrthoDB" id="9971317at2"/>